<dbReference type="RefSeq" id="WP_340674792.1">
    <property type="nucleotide sequence ID" value="NZ_JBHTIT010000001.1"/>
</dbReference>
<organism evidence="2 3">
    <name type="scientific">Paraperlucidibaca wandonensis</name>
    <dbReference type="NCBI Taxonomy" id="1268273"/>
    <lineage>
        <taxon>Bacteria</taxon>
        <taxon>Pseudomonadati</taxon>
        <taxon>Pseudomonadota</taxon>
        <taxon>Gammaproteobacteria</taxon>
        <taxon>Moraxellales</taxon>
        <taxon>Moraxellaceae</taxon>
        <taxon>Paraperlucidibaca</taxon>
    </lineage>
</organism>
<feature type="transmembrane region" description="Helical" evidence="1">
    <location>
        <begin position="53"/>
        <end position="73"/>
    </location>
</feature>
<comment type="caution">
    <text evidence="2">The sequence shown here is derived from an EMBL/GenBank/DDBJ whole genome shotgun (WGS) entry which is preliminary data.</text>
</comment>
<keyword evidence="3" id="KW-1185">Reference proteome</keyword>
<evidence type="ECO:0000313" key="3">
    <source>
        <dbReference type="Proteomes" id="UP001597044"/>
    </source>
</evidence>
<evidence type="ECO:0000256" key="1">
    <source>
        <dbReference type="SAM" id="Phobius"/>
    </source>
</evidence>
<name>A0ABW3HH50_9GAMM</name>
<protein>
    <recommendedName>
        <fullName evidence="4">DUF2970 domain-containing protein</fullName>
    </recommendedName>
</protein>
<proteinExistence type="predicted"/>
<dbReference type="Proteomes" id="UP001597044">
    <property type="component" value="Unassembled WGS sequence"/>
</dbReference>
<dbReference type="EMBL" id="JBHTIT010000001">
    <property type="protein sequence ID" value="MFD0949683.1"/>
    <property type="molecule type" value="Genomic_DNA"/>
</dbReference>
<reference evidence="3" key="1">
    <citation type="journal article" date="2019" name="Int. J. Syst. Evol. Microbiol.">
        <title>The Global Catalogue of Microorganisms (GCM) 10K type strain sequencing project: providing services to taxonomists for standard genome sequencing and annotation.</title>
        <authorList>
            <consortium name="The Broad Institute Genomics Platform"/>
            <consortium name="The Broad Institute Genome Sequencing Center for Infectious Disease"/>
            <person name="Wu L."/>
            <person name="Ma J."/>
        </authorList>
    </citation>
    <scope>NUCLEOTIDE SEQUENCE [LARGE SCALE GENOMIC DNA]</scope>
    <source>
        <strain evidence="3">CCUG 63419</strain>
    </source>
</reference>
<evidence type="ECO:0000313" key="2">
    <source>
        <dbReference type="EMBL" id="MFD0949683.1"/>
    </source>
</evidence>
<keyword evidence="1" id="KW-0472">Membrane</keyword>
<accession>A0ABW3HH50</accession>
<sequence length="82" mass="9021">MSKGYGNPPPPSSIKLKKRTRLRLALSRALRSGFNVAGLKKTELDENAESAEIFVLSGILITLLTIAAIWIGLQQFIEAMHQ</sequence>
<keyword evidence="1" id="KW-1133">Transmembrane helix</keyword>
<gene>
    <name evidence="2" type="ORF">ACFQ0F_04640</name>
</gene>
<keyword evidence="1" id="KW-0812">Transmembrane</keyword>
<evidence type="ECO:0008006" key="4">
    <source>
        <dbReference type="Google" id="ProtNLM"/>
    </source>
</evidence>